<dbReference type="EMBL" id="KE524413">
    <property type="protein sequence ID" value="KFB35335.1"/>
    <property type="molecule type" value="Genomic_DNA"/>
</dbReference>
<name>A0A084VBJ1_ANOSI</name>
<dbReference type="Proteomes" id="UP000030765">
    <property type="component" value="Unassembled WGS sequence"/>
</dbReference>
<dbReference type="EMBL" id="ATLV01007461">
    <property type="status" value="NOT_ANNOTATED_CDS"/>
    <property type="molecule type" value="Genomic_DNA"/>
</dbReference>
<sequence>MERVRQHLRHPIPHVAGHCDARGLRKQTTPDAIACWSGAARCGAELEPEV</sequence>
<gene>
    <name evidence="1" type="ORF">ZHAS_00001712</name>
</gene>
<reference evidence="2" key="2">
    <citation type="submission" date="2020-05" db="UniProtKB">
        <authorList>
            <consortium name="EnsemblMetazoa"/>
        </authorList>
    </citation>
    <scope>IDENTIFICATION</scope>
</reference>
<accession>A0A084VBJ1</accession>
<dbReference type="AlphaFoldDB" id="A0A084VBJ1"/>
<protein>
    <submittedName>
        <fullName evidence="1 2">Uncharacterized protein</fullName>
    </submittedName>
</protein>
<evidence type="ECO:0000313" key="2">
    <source>
        <dbReference type="EnsemblMetazoa" id="ASIC001712-PA"/>
    </source>
</evidence>
<evidence type="ECO:0000313" key="1">
    <source>
        <dbReference type="EMBL" id="KFB35335.1"/>
    </source>
</evidence>
<keyword evidence="3" id="KW-1185">Reference proteome</keyword>
<proteinExistence type="predicted"/>
<dbReference type="VEuPathDB" id="VectorBase:ASIC001712"/>
<organism evidence="1">
    <name type="scientific">Anopheles sinensis</name>
    <name type="common">Mosquito</name>
    <dbReference type="NCBI Taxonomy" id="74873"/>
    <lineage>
        <taxon>Eukaryota</taxon>
        <taxon>Metazoa</taxon>
        <taxon>Ecdysozoa</taxon>
        <taxon>Arthropoda</taxon>
        <taxon>Hexapoda</taxon>
        <taxon>Insecta</taxon>
        <taxon>Pterygota</taxon>
        <taxon>Neoptera</taxon>
        <taxon>Endopterygota</taxon>
        <taxon>Diptera</taxon>
        <taxon>Nematocera</taxon>
        <taxon>Culicoidea</taxon>
        <taxon>Culicidae</taxon>
        <taxon>Anophelinae</taxon>
        <taxon>Anopheles</taxon>
    </lineage>
</organism>
<evidence type="ECO:0000313" key="3">
    <source>
        <dbReference type="Proteomes" id="UP000030765"/>
    </source>
</evidence>
<reference evidence="1 3" key="1">
    <citation type="journal article" date="2014" name="BMC Genomics">
        <title>Genome sequence of Anopheles sinensis provides insight into genetics basis of mosquito competence for malaria parasites.</title>
        <authorList>
            <person name="Zhou D."/>
            <person name="Zhang D."/>
            <person name="Ding G."/>
            <person name="Shi L."/>
            <person name="Hou Q."/>
            <person name="Ye Y."/>
            <person name="Xu Y."/>
            <person name="Zhou H."/>
            <person name="Xiong C."/>
            <person name="Li S."/>
            <person name="Yu J."/>
            <person name="Hong S."/>
            <person name="Yu X."/>
            <person name="Zou P."/>
            <person name="Chen C."/>
            <person name="Chang X."/>
            <person name="Wang W."/>
            <person name="Lv Y."/>
            <person name="Sun Y."/>
            <person name="Ma L."/>
            <person name="Shen B."/>
            <person name="Zhu C."/>
        </authorList>
    </citation>
    <scope>NUCLEOTIDE SEQUENCE [LARGE SCALE GENOMIC DNA]</scope>
</reference>
<dbReference type="EnsemblMetazoa" id="ASIC001712-RA">
    <property type="protein sequence ID" value="ASIC001712-PA"/>
    <property type="gene ID" value="ASIC001712"/>
</dbReference>